<reference evidence="1" key="1">
    <citation type="journal article" date="2020" name="Nature">
        <title>Giant virus diversity and host interactions through global metagenomics.</title>
        <authorList>
            <person name="Schulz F."/>
            <person name="Roux S."/>
            <person name="Paez-Espino D."/>
            <person name="Jungbluth S."/>
            <person name="Walsh D.A."/>
            <person name="Denef V.J."/>
            <person name="McMahon K.D."/>
            <person name="Konstantinidis K.T."/>
            <person name="Eloe-Fadrosh E.A."/>
            <person name="Kyrpides N.C."/>
            <person name="Woyke T."/>
        </authorList>
    </citation>
    <scope>NUCLEOTIDE SEQUENCE</scope>
    <source>
        <strain evidence="1">GVMAG-S-1038524-41</strain>
    </source>
</reference>
<organism evidence="1">
    <name type="scientific">viral metagenome</name>
    <dbReference type="NCBI Taxonomy" id="1070528"/>
    <lineage>
        <taxon>unclassified sequences</taxon>
        <taxon>metagenomes</taxon>
        <taxon>organismal metagenomes</taxon>
    </lineage>
</organism>
<name>A0A6C0JMN9_9ZZZZ</name>
<accession>A0A6C0JMN9</accession>
<dbReference type="EMBL" id="MN740671">
    <property type="protein sequence ID" value="QHU07045.1"/>
    <property type="molecule type" value="Genomic_DNA"/>
</dbReference>
<evidence type="ECO:0000313" key="1">
    <source>
        <dbReference type="EMBL" id="QHU07045.1"/>
    </source>
</evidence>
<sequence>MASTIENKNTETGTLQFNEKTRSCYIITEEGKEIPTTPMFDFFNGFISIHELIERADDYYAEEDMIWFAEKFNAHTLDKLSATDLYAAAKDKFGF</sequence>
<dbReference type="AlphaFoldDB" id="A0A6C0JMN9"/>
<proteinExistence type="predicted"/>
<protein>
    <submittedName>
        <fullName evidence="1">Uncharacterized protein</fullName>
    </submittedName>
</protein>